<keyword evidence="1" id="KW-1133">Transmembrane helix</keyword>
<dbReference type="Gramene" id="ORUFI02G06060.1">
    <property type="protein sequence ID" value="ORUFI02G06060.1"/>
    <property type="gene ID" value="ORUFI02G06060"/>
</dbReference>
<organism evidence="2 3">
    <name type="scientific">Oryza rufipogon</name>
    <name type="common">Brownbeard rice</name>
    <name type="synonym">Asian wild rice</name>
    <dbReference type="NCBI Taxonomy" id="4529"/>
    <lineage>
        <taxon>Eukaryota</taxon>
        <taxon>Viridiplantae</taxon>
        <taxon>Streptophyta</taxon>
        <taxon>Embryophyta</taxon>
        <taxon>Tracheophyta</taxon>
        <taxon>Spermatophyta</taxon>
        <taxon>Magnoliopsida</taxon>
        <taxon>Liliopsida</taxon>
        <taxon>Poales</taxon>
        <taxon>Poaceae</taxon>
        <taxon>BOP clade</taxon>
        <taxon>Oryzoideae</taxon>
        <taxon>Oryzeae</taxon>
        <taxon>Oryzinae</taxon>
        <taxon>Oryza</taxon>
    </lineage>
</organism>
<dbReference type="HOGENOM" id="CLU_2326855_0_0_1"/>
<keyword evidence="1" id="KW-0472">Membrane</keyword>
<evidence type="ECO:0000313" key="3">
    <source>
        <dbReference type="Proteomes" id="UP000008022"/>
    </source>
</evidence>
<evidence type="ECO:0000256" key="1">
    <source>
        <dbReference type="SAM" id="Phobius"/>
    </source>
</evidence>
<dbReference type="Proteomes" id="UP000008022">
    <property type="component" value="Unassembled WGS sequence"/>
</dbReference>
<dbReference type="AlphaFoldDB" id="A0A0E0NAP0"/>
<feature type="transmembrane region" description="Helical" evidence="1">
    <location>
        <begin position="48"/>
        <end position="70"/>
    </location>
</feature>
<reference evidence="2" key="2">
    <citation type="submission" date="2015-06" db="UniProtKB">
        <authorList>
            <consortium name="EnsemblPlants"/>
        </authorList>
    </citation>
    <scope>IDENTIFICATION</scope>
</reference>
<evidence type="ECO:0000313" key="2">
    <source>
        <dbReference type="EnsemblPlants" id="ORUFI02G06060.1"/>
    </source>
</evidence>
<dbReference type="EnsemblPlants" id="ORUFI02G06060.1">
    <property type="protein sequence ID" value="ORUFI02G06060.1"/>
    <property type="gene ID" value="ORUFI02G06060"/>
</dbReference>
<protein>
    <submittedName>
        <fullName evidence="2">Uncharacterized protein</fullName>
    </submittedName>
</protein>
<keyword evidence="1" id="KW-0812">Transmembrane</keyword>
<proteinExistence type="predicted"/>
<accession>A0A0E0NAP0</accession>
<keyword evidence="3" id="KW-1185">Reference proteome</keyword>
<name>A0A0E0NAP0_ORYRU</name>
<reference evidence="3" key="1">
    <citation type="submission" date="2013-06" db="EMBL/GenBank/DDBJ databases">
        <authorList>
            <person name="Zhao Q."/>
        </authorList>
    </citation>
    <scope>NUCLEOTIDE SEQUENCE</scope>
    <source>
        <strain evidence="3">cv. W1943</strain>
    </source>
</reference>
<sequence>MLVLAGDAEGGDLHGGGHHQRRLRGVADGVLLVHEAAGDDGLVLGDHLVAVAALEPLLALVALVVAVLHLEEVPHHAVLPHRRHQMPLLLPVLGHLHRP</sequence>